<dbReference type="PANTHER" id="PTHR38664:SF1">
    <property type="entry name" value="SLR0058 PROTEIN"/>
    <property type="match status" value="1"/>
</dbReference>
<feature type="region of interest" description="Disordered" evidence="1">
    <location>
        <begin position="116"/>
        <end position="142"/>
    </location>
</feature>
<comment type="caution">
    <text evidence="2">The sequence shown here is derived from an EMBL/GenBank/DDBJ whole genome shotgun (WGS) entry which is preliminary data.</text>
</comment>
<evidence type="ECO:0008006" key="4">
    <source>
        <dbReference type="Google" id="ProtNLM"/>
    </source>
</evidence>
<evidence type="ECO:0000313" key="3">
    <source>
        <dbReference type="Proteomes" id="UP001499988"/>
    </source>
</evidence>
<dbReference type="NCBIfam" id="NF047773">
    <property type="entry name" value="phas_rel_Lepto"/>
    <property type="match status" value="1"/>
</dbReference>
<dbReference type="RefSeq" id="WP_345336603.1">
    <property type="nucleotide sequence ID" value="NZ_BAABJZ010000098.1"/>
</dbReference>
<dbReference type="PANTHER" id="PTHR38664">
    <property type="entry name" value="SLR0058 PROTEIN"/>
    <property type="match status" value="1"/>
</dbReference>
<sequence length="142" mass="16220">MSNHEFNTRAEQEEAMARKIWLAGLGAYAKGTKELNQLSNKSRSWLDELVERGREMEHQTKNRLKDAQEQTQVAVEQQLNSRMQRITGLDPRQLDELDAKLDQLTAVVEQLAQAKAEPVEAKAPEVKKPAVRRTRKVAEKES</sequence>
<organism evidence="2 3">
    <name type="scientific">Ferrimonas pelagia</name>
    <dbReference type="NCBI Taxonomy" id="1177826"/>
    <lineage>
        <taxon>Bacteria</taxon>
        <taxon>Pseudomonadati</taxon>
        <taxon>Pseudomonadota</taxon>
        <taxon>Gammaproteobacteria</taxon>
        <taxon>Alteromonadales</taxon>
        <taxon>Ferrimonadaceae</taxon>
        <taxon>Ferrimonas</taxon>
    </lineage>
</organism>
<keyword evidence="3" id="KW-1185">Reference proteome</keyword>
<evidence type="ECO:0000256" key="1">
    <source>
        <dbReference type="SAM" id="MobiDB-lite"/>
    </source>
</evidence>
<dbReference type="EMBL" id="BAABJZ010000098">
    <property type="protein sequence ID" value="GAA4897417.1"/>
    <property type="molecule type" value="Genomic_DNA"/>
</dbReference>
<dbReference type="Pfam" id="PF05597">
    <property type="entry name" value="Phasin"/>
    <property type="match status" value="1"/>
</dbReference>
<evidence type="ECO:0000313" key="2">
    <source>
        <dbReference type="EMBL" id="GAA4897417.1"/>
    </source>
</evidence>
<protein>
    <recommendedName>
        <fullName evidence="4">Poly(Hydroxyalkanoate) granule-associated protein</fullName>
    </recommendedName>
</protein>
<accession>A0ABP9FB70</accession>
<dbReference type="InterPro" id="IPR008769">
    <property type="entry name" value="PhaF_PhaI"/>
</dbReference>
<reference evidence="3" key="1">
    <citation type="journal article" date="2019" name="Int. J. Syst. Evol. Microbiol.">
        <title>The Global Catalogue of Microorganisms (GCM) 10K type strain sequencing project: providing services to taxonomists for standard genome sequencing and annotation.</title>
        <authorList>
            <consortium name="The Broad Institute Genomics Platform"/>
            <consortium name="The Broad Institute Genome Sequencing Center for Infectious Disease"/>
            <person name="Wu L."/>
            <person name="Ma J."/>
        </authorList>
    </citation>
    <scope>NUCLEOTIDE SEQUENCE [LARGE SCALE GENOMIC DNA]</scope>
    <source>
        <strain evidence="3">JCM 18401</strain>
    </source>
</reference>
<feature type="compositionally biased region" description="Basic and acidic residues" evidence="1">
    <location>
        <begin position="117"/>
        <end position="128"/>
    </location>
</feature>
<gene>
    <name evidence="2" type="ORF">GCM10023333_33410</name>
</gene>
<dbReference type="Proteomes" id="UP001499988">
    <property type="component" value="Unassembled WGS sequence"/>
</dbReference>
<proteinExistence type="predicted"/>
<name>A0ABP9FB70_9GAMM</name>